<evidence type="ECO:0008006" key="3">
    <source>
        <dbReference type="Google" id="ProtNLM"/>
    </source>
</evidence>
<protein>
    <recommendedName>
        <fullName evidence="3">DUF2804 domain-containing protein</fullName>
    </recommendedName>
</protein>
<accession>A0ABQ1RVN8</accession>
<name>A0ABQ1RVN8_9MICO</name>
<comment type="caution">
    <text evidence="1">The sequence shown here is derived from an EMBL/GenBank/DDBJ whole genome shotgun (WGS) entry which is preliminary data.</text>
</comment>
<evidence type="ECO:0000313" key="2">
    <source>
        <dbReference type="Proteomes" id="UP000629365"/>
    </source>
</evidence>
<reference evidence="2" key="1">
    <citation type="journal article" date="2019" name="Int. J. Syst. Evol. Microbiol.">
        <title>The Global Catalogue of Microorganisms (GCM) 10K type strain sequencing project: providing services to taxonomists for standard genome sequencing and annotation.</title>
        <authorList>
            <consortium name="The Broad Institute Genomics Platform"/>
            <consortium name="The Broad Institute Genome Sequencing Center for Infectious Disease"/>
            <person name="Wu L."/>
            <person name="Ma J."/>
        </authorList>
    </citation>
    <scope>NUCLEOTIDE SEQUENCE [LARGE SCALE GENOMIC DNA]</scope>
    <source>
        <strain evidence="2">CCM 7640</strain>
    </source>
</reference>
<keyword evidence="2" id="KW-1185">Reference proteome</keyword>
<dbReference type="PANTHER" id="PTHR35868:SF3">
    <property type="entry name" value="DUF2804 DOMAIN-CONTAINING PROTEIN"/>
    <property type="match status" value="1"/>
</dbReference>
<organism evidence="1 2">
    <name type="scientific">Microbacterium murale</name>
    <dbReference type="NCBI Taxonomy" id="1081040"/>
    <lineage>
        <taxon>Bacteria</taxon>
        <taxon>Bacillati</taxon>
        <taxon>Actinomycetota</taxon>
        <taxon>Actinomycetes</taxon>
        <taxon>Micrococcales</taxon>
        <taxon>Microbacteriaceae</taxon>
        <taxon>Microbacterium</taxon>
    </lineage>
</organism>
<dbReference type="Proteomes" id="UP000629365">
    <property type="component" value="Unassembled WGS sequence"/>
</dbReference>
<dbReference type="EMBL" id="BMCM01000005">
    <property type="protein sequence ID" value="GGD84642.1"/>
    <property type="molecule type" value="Genomic_DNA"/>
</dbReference>
<dbReference type="Pfam" id="PF10974">
    <property type="entry name" value="DUF2804"/>
    <property type="match status" value="1"/>
</dbReference>
<dbReference type="PANTHER" id="PTHR35868">
    <property type="entry name" value="DUF2804 DOMAIN-CONTAINING PROTEIN-RELATED"/>
    <property type="match status" value="1"/>
</dbReference>
<proteinExistence type="predicted"/>
<dbReference type="RefSeq" id="WP_188437348.1">
    <property type="nucleotide sequence ID" value="NZ_BMCM01000005.1"/>
</dbReference>
<gene>
    <name evidence="1" type="ORF">GCM10007269_29500</name>
</gene>
<sequence>MIEREITTPVSLTGADGELNPAALGWTRTPLHDTSGIPGRGHRGRNKRWEYWAVMTPTHVVALTVSCIDYLSLHSVWVLDRTTREAIDTTVLSPGGRSATLPASLGDGPARARTRKVTLDIDEVDEGTRLRGVAPRVRFDITATRPAGHESLGVVVPWRRSGRTGRSQYRGFQYTVKDVARPAHGTLTLDGTPVDVPTGSWAVLDHGRGRWPYQVWWNWAAGSGVVNGRTIGLQLGSKWTDGSGATENAVVVDGHLSKISEELVWDYDPSDWMRPWRVRGDHADLTFTPFHNKHSRTNALVIATRTDQLFGTWTGWVLDSAGERVSVDGIEGWAEDVLNRW</sequence>
<evidence type="ECO:0000313" key="1">
    <source>
        <dbReference type="EMBL" id="GGD84642.1"/>
    </source>
</evidence>
<dbReference type="InterPro" id="IPR021243">
    <property type="entry name" value="DUF2804"/>
</dbReference>